<dbReference type="GO" id="GO:0005506">
    <property type="term" value="F:iron ion binding"/>
    <property type="evidence" value="ECO:0007669"/>
    <property type="project" value="InterPro"/>
</dbReference>
<accession>A0A3N1NU94</accession>
<dbReference type="RefSeq" id="WP_211331021.1">
    <property type="nucleotide sequence ID" value="NZ_RJUK01000001.1"/>
</dbReference>
<feature type="binding site" description="axial binding residue" evidence="20">
    <location>
        <position position="184"/>
    </location>
    <ligand>
        <name>heme c</name>
        <dbReference type="ChEBI" id="CHEBI:61717"/>
        <label>2</label>
    </ligand>
    <ligandPart>
        <name>Fe</name>
        <dbReference type="ChEBI" id="CHEBI:18248"/>
    </ligandPart>
</feature>
<dbReference type="Pfam" id="PF14715">
    <property type="entry name" value="FixP_N"/>
    <property type="match status" value="1"/>
</dbReference>
<dbReference type="InterPro" id="IPR050597">
    <property type="entry name" value="Cytochrome_c_Oxidase_Subunit"/>
</dbReference>
<dbReference type="InterPro" id="IPR009056">
    <property type="entry name" value="Cyt_c-like_dom"/>
</dbReference>
<keyword evidence="25" id="KW-1185">Reference proteome</keyword>
<keyword evidence="10 19" id="KW-0479">Metal-binding</keyword>
<dbReference type="Proteomes" id="UP000273643">
    <property type="component" value="Unassembled WGS sequence"/>
</dbReference>
<keyword evidence="4 19" id="KW-0813">Transport</keyword>
<gene>
    <name evidence="24" type="ORF">EDC38_0021</name>
</gene>
<keyword evidence="11" id="KW-0677">Repeat</keyword>
<keyword evidence="14 22" id="KW-1133">Transmembrane helix</keyword>
<feature type="binding site" description="axial binding residue" evidence="20">
    <location>
        <position position="272"/>
    </location>
    <ligand>
        <name>heme c</name>
        <dbReference type="ChEBI" id="CHEBI:61717"/>
        <label>1</label>
    </ligand>
    <ligandPart>
        <name>Fe</name>
        <dbReference type="ChEBI" id="CHEBI:18248"/>
    </ligandPart>
</feature>
<dbReference type="GO" id="GO:0009055">
    <property type="term" value="F:electron transfer activity"/>
    <property type="evidence" value="ECO:0007669"/>
    <property type="project" value="InterPro"/>
</dbReference>
<feature type="domain" description="Cytochrome c" evidence="23">
    <location>
        <begin position="214"/>
        <end position="295"/>
    </location>
</feature>
<keyword evidence="9 22" id="KW-0812">Transmembrane</keyword>
<feature type="binding site" description="axial binding residue" evidence="20">
    <location>
        <position position="145"/>
    </location>
    <ligand>
        <name>heme c</name>
        <dbReference type="ChEBI" id="CHEBI:61717"/>
        <label>1</label>
    </ligand>
    <ligandPart>
        <name>Fe</name>
        <dbReference type="ChEBI" id="CHEBI:18248"/>
    </ligandPart>
</feature>
<feature type="binding site" description="covalent" evidence="21">
    <location>
        <position position="227"/>
    </location>
    <ligand>
        <name>heme c</name>
        <dbReference type="ChEBI" id="CHEBI:61717"/>
        <label>2</label>
    </ligand>
</feature>
<dbReference type="AlphaFoldDB" id="A0A3N1NU94"/>
<name>A0A3N1NU94_9GAMM</name>
<dbReference type="InterPro" id="IPR038414">
    <property type="entry name" value="CcoP_N_sf"/>
</dbReference>
<protein>
    <recommendedName>
        <fullName evidence="19">Cbb3-type cytochrome c oxidase subunit</fullName>
    </recommendedName>
</protein>
<comment type="subunit">
    <text evidence="19">Component of the cbb3-type cytochrome c oxidase.</text>
</comment>
<keyword evidence="13 19" id="KW-0249">Electron transport</keyword>
<feature type="binding site" description="covalent" evidence="21">
    <location>
        <position position="141"/>
    </location>
    <ligand>
        <name>heme c</name>
        <dbReference type="ChEBI" id="CHEBI:61717"/>
        <label>1</label>
    </ligand>
</feature>
<keyword evidence="16 19" id="KW-0408">Iron</keyword>
<keyword evidence="6 19" id="KW-0997">Cell inner membrane</keyword>
<dbReference type="InterPro" id="IPR008168">
    <property type="entry name" value="Cyt_C_IC"/>
</dbReference>
<evidence type="ECO:0000256" key="21">
    <source>
        <dbReference type="PIRSR" id="PIRSR000006-2"/>
    </source>
</evidence>
<evidence type="ECO:0000256" key="12">
    <source>
        <dbReference type="ARBA" id="ARBA00022781"/>
    </source>
</evidence>
<evidence type="ECO:0000256" key="7">
    <source>
        <dbReference type="ARBA" id="ARBA00022617"/>
    </source>
</evidence>
<feature type="transmembrane region" description="Helical" evidence="22">
    <location>
        <begin position="6"/>
        <end position="25"/>
    </location>
</feature>
<evidence type="ECO:0000256" key="16">
    <source>
        <dbReference type="ARBA" id="ARBA00023004"/>
    </source>
</evidence>
<evidence type="ECO:0000256" key="11">
    <source>
        <dbReference type="ARBA" id="ARBA00022737"/>
    </source>
</evidence>
<evidence type="ECO:0000256" key="1">
    <source>
        <dbReference type="ARBA" id="ARBA00004533"/>
    </source>
</evidence>
<reference evidence="24 25" key="1">
    <citation type="submission" date="2018-11" db="EMBL/GenBank/DDBJ databases">
        <title>Genomic Encyclopedia of Type Strains, Phase IV (KMG-IV): sequencing the most valuable type-strain genomes for metagenomic binning, comparative biology and taxonomic classification.</title>
        <authorList>
            <person name="Goeker M."/>
        </authorList>
    </citation>
    <scope>NUCLEOTIDE SEQUENCE [LARGE SCALE GENOMIC DNA]</scope>
    <source>
        <strain evidence="24 25">DSM 16974</strain>
    </source>
</reference>
<comment type="function">
    <text evidence="19">C-type cytochrome. Part of the cbb3-type cytochrome c oxidase complex.</text>
</comment>
<dbReference type="InterPro" id="IPR036909">
    <property type="entry name" value="Cyt_c-like_dom_sf"/>
</dbReference>
<evidence type="ECO:0000256" key="15">
    <source>
        <dbReference type="ARBA" id="ARBA00023002"/>
    </source>
</evidence>
<keyword evidence="17 19" id="KW-0406">Ion transport</keyword>
<keyword evidence="12 19" id="KW-0375">Hydrogen ion transport</keyword>
<evidence type="ECO:0000256" key="14">
    <source>
        <dbReference type="ARBA" id="ARBA00022989"/>
    </source>
</evidence>
<feature type="binding site" description="covalent" evidence="21">
    <location>
        <position position="144"/>
    </location>
    <ligand>
        <name>heme c</name>
        <dbReference type="ChEBI" id="CHEBI:61717"/>
        <label>1</label>
    </ligand>
</feature>
<sequence length="302" mass="33748">MSTFWSLWIIVLTLTNLALLLWVLLANRKVAVRDDEDPENRTTGHVYDGIEEYDNPLPRWWFKMFIATFIFAGVYLILYPGLGSFPGVLGWTQEKELRGHQQQAQARFSEQFGEYAKTPIEELARDPQAMKMGLRLFANNCAVCHGSDGGGNWGFPNLTDDAWQWGGSPERIKQTLVQGRKAAMPAWSASLGEQGIAEVTEYVQSMGDREHDAELVSAGEQKFMRNCAACHGADGTGNINLGAPNLTDDVWLYGGEPSDIRQTLRVGRNGVMPAQGELLKDDRIHILAAYVYSLSLNYDEQE</sequence>
<dbReference type="PROSITE" id="PS51007">
    <property type="entry name" value="CYTC"/>
    <property type="match status" value="2"/>
</dbReference>
<evidence type="ECO:0000256" key="13">
    <source>
        <dbReference type="ARBA" id="ARBA00022982"/>
    </source>
</evidence>
<dbReference type="Gene3D" id="1.10.760.10">
    <property type="entry name" value="Cytochrome c-like domain"/>
    <property type="match status" value="2"/>
</dbReference>
<dbReference type="GO" id="GO:0005886">
    <property type="term" value="C:plasma membrane"/>
    <property type="evidence" value="ECO:0007669"/>
    <property type="project" value="UniProtKB-SubCell"/>
</dbReference>
<evidence type="ECO:0000313" key="24">
    <source>
        <dbReference type="EMBL" id="ROQ19439.1"/>
    </source>
</evidence>
<keyword evidence="18 19" id="KW-0472">Membrane</keyword>
<evidence type="ECO:0000256" key="3">
    <source>
        <dbReference type="ARBA" id="ARBA00006113"/>
    </source>
</evidence>
<evidence type="ECO:0000256" key="2">
    <source>
        <dbReference type="ARBA" id="ARBA00004673"/>
    </source>
</evidence>
<keyword evidence="8 19" id="KW-0679">Respiratory chain</keyword>
<dbReference type="PANTHER" id="PTHR33751">
    <property type="entry name" value="CBB3-TYPE CYTOCHROME C OXIDASE SUBUNIT FIXP"/>
    <property type="match status" value="1"/>
</dbReference>
<comment type="pathway">
    <text evidence="2 19">Energy metabolism; oxidative phosphorylation.</text>
</comment>
<dbReference type="GO" id="GO:1902600">
    <property type="term" value="P:proton transmembrane transport"/>
    <property type="evidence" value="ECO:0007669"/>
    <property type="project" value="UniProtKB-KW"/>
</dbReference>
<evidence type="ECO:0000256" key="9">
    <source>
        <dbReference type="ARBA" id="ARBA00022692"/>
    </source>
</evidence>
<evidence type="ECO:0000256" key="19">
    <source>
        <dbReference type="PIRNR" id="PIRNR000006"/>
    </source>
</evidence>
<dbReference type="GO" id="GO:0006119">
    <property type="term" value="P:oxidative phosphorylation"/>
    <property type="evidence" value="ECO:0007669"/>
    <property type="project" value="UniProtKB-UniPathway"/>
</dbReference>
<comment type="cofactor">
    <cofactor evidence="19 21">
        <name>heme c</name>
        <dbReference type="ChEBI" id="CHEBI:61717"/>
    </cofactor>
    <text evidence="19 21">Binds 2 heme C groups per subunit.</text>
</comment>
<dbReference type="Pfam" id="PF13442">
    <property type="entry name" value="Cytochrome_CBB3"/>
    <property type="match status" value="2"/>
</dbReference>
<dbReference type="InterPro" id="IPR032858">
    <property type="entry name" value="CcoP_N"/>
</dbReference>
<dbReference type="InterPro" id="IPR004678">
    <property type="entry name" value="Cyt_c_oxidase_cbb3_su3"/>
</dbReference>
<evidence type="ECO:0000259" key="23">
    <source>
        <dbReference type="PROSITE" id="PS51007"/>
    </source>
</evidence>
<evidence type="ECO:0000256" key="10">
    <source>
        <dbReference type="ARBA" id="ARBA00022723"/>
    </source>
</evidence>
<evidence type="ECO:0000313" key="25">
    <source>
        <dbReference type="Proteomes" id="UP000273643"/>
    </source>
</evidence>
<dbReference type="GO" id="GO:0016491">
    <property type="term" value="F:oxidoreductase activity"/>
    <property type="evidence" value="ECO:0007669"/>
    <property type="project" value="UniProtKB-KW"/>
</dbReference>
<evidence type="ECO:0000256" key="18">
    <source>
        <dbReference type="ARBA" id="ARBA00023136"/>
    </source>
</evidence>
<dbReference type="SUPFAM" id="SSF46626">
    <property type="entry name" value="Cytochrome c"/>
    <property type="match status" value="2"/>
</dbReference>
<keyword evidence="5 19" id="KW-1003">Cell membrane</keyword>
<evidence type="ECO:0000256" key="17">
    <source>
        <dbReference type="ARBA" id="ARBA00023065"/>
    </source>
</evidence>
<dbReference type="PIRSF" id="PIRSF000006">
    <property type="entry name" value="Cbb3-Cox_fixP"/>
    <property type="match status" value="1"/>
</dbReference>
<feature type="domain" description="Cytochrome c" evidence="23">
    <location>
        <begin position="128"/>
        <end position="207"/>
    </location>
</feature>
<comment type="similarity">
    <text evidence="3 19">Belongs to the CcoP / FixP family.</text>
</comment>
<comment type="subcellular location">
    <subcellularLocation>
        <location evidence="1 19">Cell inner membrane</location>
    </subcellularLocation>
</comment>
<dbReference type="GO" id="GO:0020037">
    <property type="term" value="F:heme binding"/>
    <property type="evidence" value="ECO:0007669"/>
    <property type="project" value="InterPro"/>
</dbReference>
<evidence type="ECO:0000256" key="8">
    <source>
        <dbReference type="ARBA" id="ARBA00022660"/>
    </source>
</evidence>
<evidence type="ECO:0000256" key="22">
    <source>
        <dbReference type="SAM" id="Phobius"/>
    </source>
</evidence>
<dbReference type="EMBL" id="RJUK01000001">
    <property type="protein sequence ID" value="ROQ19439.1"/>
    <property type="molecule type" value="Genomic_DNA"/>
</dbReference>
<feature type="binding site" description="axial binding residue" evidence="20">
    <location>
        <position position="231"/>
    </location>
    <ligand>
        <name>heme c</name>
        <dbReference type="ChEBI" id="CHEBI:61717"/>
        <label>2</label>
    </ligand>
    <ligandPart>
        <name>Fe</name>
        <dbReference type="ChEBI" id="CHEBI:18248"/>
    </ligandPart>
</feature>
<dbReference type="Gene3D" id="6.10.280.130">
    <property type="match status" value="1"/>
</dbReference>
<organism evidence="24 25">
    <name type="scientific">Marinimicrobium koreense</name>
    <dbReference type="NCBI Taxonomy" id="306545"/>
    <lineage>
        <taxon>Bacteria</taxon>
        <taxon>Pseudomonadati</taxon>
        <taxon>Pseudomonadota</taxon>
        <taxon>Gammaproteobacteria</taxon>
        <taxon>Cellvibrionales</taxon>
        <taxon>Cellvibrionaceae</taxon>
        <taxon>Marinimicrobium</taxon>
    </lineage>
</organism>
<dbReference type="PANTHER" id="PTHR33751:SF1">
    <property type="entry name" value="CBB3-TYPE CYTOCHROME C OXIDASE SUBUNIT FIXP"/>
    <property type="match status" value="1"/>
</dbReference>
<dbReference type="PRINTS" id="PR00605">
    <property type="entry name" value="CYTCHROMECIC"/>
</dbReference>
<comment type="caution">
    <text evidence="24">The sequence shown here is derived from an EMBL/GenBank/DDBJ whole genome shotgun (WGS) entry which is preliminary data.</text>
</comment>
<keyword evidence="7 19" id="KW-0349">Heme</keyword>
<evidence type="ECO:0000256" key="6">
    <source>
        <dbReference type="ARBA" id="ARBA00022519"/>
    </source>
</evidence>
<evidence type="ECO:0000256" key="5">
    <source>
        <dbReference type="ARBA" id="ARBA00022475"/>
    </source>
</evidence>
<feature type="binding site" description="covalent" evidence="21">
    <location>
        <position position="230"/>
    </location>
    <ligand>
        <name>heme c</name>
        <dbReference type="ChEBI" id="CHEBI:61717"/>
        <label>2</label>
    </ligand>
</feature>
<dbReference type="NCBIfam" id="TIGR00782">
    <property type="entry name" value="ccoP"/>
    <property type="match status" value="1"/>
</dbReference>
<dbReference type="UniPathway" id="UPA00705"/>
<evidence type="ECO:0000256" key="20">
    <source>
        <dbReference type="PIRSR" id="PIRSR000006-1"/>
    </source>
</evidence>
<evidence type="ECO:0000256" key="4">
    <source>
        <dbReference type="ARBA" id="ARBA00022448"/>
    </source>
</evidence>
<proteinExistence type="inferred from homology"/>
<keyword evidence="15 19" id="KW-0560">Oxidoreductase</keyword>